<keyword evidence="6 8" id="KW-0472">Membrane</keyword>
<dbReference type="OrthoDB" id="9810047at2"/>
<feature type="transmembrane region" description="Helical" evidence="8">
    <location>
        <begin position="75"/>
        <end position="100"/>
    </location>
</feature>
<gene>
    <name evidence="10" type="ORF">SAMN05443428_1286</name>
</gene>
<evidence type="ECO:0000256" key="3">
    <source>
        <dbReference type="ARBA" id="ARBA00022519"/>
    </source>
</evidence>
<keyword evidence="2" id="KW-1003">Cell membrane</keyword>
<feature type="transmembrane region" description="Helical" evidence="8">
    <location>
        <begin position="115"/>
        <end position="136"/>
    </location>
</feature>
<dbReference type="GO" id="GO:0005886">
    <property type="term" value="C:plasma membrane"/>
    <property type="evidence" value="ECO:0007669"/>
    <property type="project" value="UniProtKB-SubCell"/>
</dbReference>
<evidence type="ECO:0000256" key="1">
    <source>
        <dbReference type="ARBA" id="ARBA00004651"/>
    </source>
</evidence>
<proteinExistence type="inferred from homology"/>
<evidence type="ECO:0000259" key="9">
    <source>
        <dbReference type="Pfam" id="PF12821"/>
    </source>
</evidence>
<dbReference type="PANTHER" id="PTHR34390:SF1">
    <property type="entry name" value="SUCCINATE TRANSPORTER SUBUNIT YJJB-RELATED"/>
    <property type="match status" value="1"/>
</dbReference>
<evidence type="ECO:0000256" key="8">
    <source>
        <dbReference type="SAM" id="Phobius"/>
    </source>
</evidence>
<evidence type="ECO:0000256" key="7">
    <source>
        <dbReference type="ARBA" id="ARBA00034125"/>
    </source>
</evidence>
<comment type="similarity">
    <text evidence="7">Belongs to the ThrE exporter (TC 2.A.79) family.</text>
</comment>
<accession>A0A1T4Y8S7</accession>
<feature type="transmembrane region" description="Helical" evidence="8">
    <location>
        <begin position="43"/>
        <end position="63"/>
    </location>
</feature>
<evidence type="ECO:0000256" key="2">
    <source>
        <dbReference type="ARBA" id="ARBA00022475"/>
    </source>
</evidence>
<dbReference type="InterPro" id="IPR024528">
    <property type="entry name" value="ThrE_2"/>
</dbReference>
<evidence type="ECO:0000256" key="5">
    <source>
        <dbReference type="ARBA" id="ARBA00022989"/>
    </source>
</evidence>
<keyword evidence="3" id="KW-0997">Cell inner membrane</keyword>
<dbReference type="GO" id="GO:0015744">
    <property type="term" value="P:succinate transport"/>
    <property type="evidence" value="ECO:0007669"/>
    <property type="project" value="TreeGrafter"/>
</dbReference>
<keyword evidence="5 8" id="KW-1133">Transmembrane helix</keyword>
<organism evidence="10 11">
    <name type="scientific">Caloramator quimbayensis</name>
    <dbReference type="NCBI Taxonomy" id="1147123"/>
    <lineage>
        <taxon>Bacteria</taxon>
        <taxon>Bacillati</taxon>
        <taxon>Bacillota</taxon>
        <taxon>Clostridia</taxon>
        <taxon>Eubacteriales</taxon>
        <taxon>Clostridiaceae</taxon>
        <taxon>Caloramator</taxon>
    </lineage>
</organism>
<dbReference type="EMBL" id="FUYH01000028">
    <property type="protein sequence ID" value="SKA98254.1"/>
    <property type="molecule type" value="Genomic_DNA"/>
</dbReference>
<keyword evidence="4 8" id="KW-0812">Transmembrane</keyword>
<dbReference type="PANTHER" id="PTHR34390">
    <property type="entry name" value="UPF0442 PROTEIN YJJB-RELATED"/>
    <property type="match status" value="1"/>
</dbReference>
<protein>
    <submittedName>
        <fullName evidence="10">Uncharacterized membrane protein YjjB, DUF3815 family</fullName>
    </submittedName>
</protein>
<sequence length="146" mass="15721">MKEFLLAFLGSFCGGIIFNIQRKNLIWAGICGGLSWTAYALTYEYTGGIVFSTFIGAVVVGLYSETMARILKTPAFVFSIPGIFPLVPGAGAYFTVLYIVNSSYSDAVNKGVETAAVAGAIAFGILFTTTLFQFGVRIKERIGRND</sequence>
<dbReference type="Pfam" id="PF12821">
    <property type="entry name" value="ThrE_2"/>
    <property type="match status" value="1"/>
</dbReference>
<evidence type="ECO:0000313" key="11">
    <source>
        <dbReference type="Proteomes" id="UP000190105"/>
    </source>
</evidence>
<comment type="subcellular location">
    <subcellularLocation>
        <location evidence="1">Cell membrane</location>
        <topology evidence="1">Multi-pass membrane protein</topology>
    </subcellularLocation>
</comment>
<name>A0A1T4Y8S7_9CLOT</name>
<feature type="domain" description="Threonine/Serine exporter ThrE" evidence="9">
    <location>
        <begin position="4"/>
        <end position="130"/>
    </location>
</feature>
<evidence type="ECO:0000256" key="6">
    <source>
        <dbReference type="ARBA" id="ARBA00023136"/>
    </source>
</evidence>
<evidence type="ECO:0000313" key="10">
    <source>
        <dbReference type="EMBL" id="SKA98254.1"/>
    </source>
</evidence>
<keyword evidence="11" id="KW-1185">Reference proteome</keyword>
<dbReference type="Proteomes" id="UP000190105">
    <property type="component" value="Unassembled WGS sequence"/>
</dbReference>
<dbReference type="RefSeq" id="WP_078697532.1">
    <property type="nucleotide sequence ID" value="NZ_FUYH01000028.1"/>
</dbReference>
<evidence type="ECO:0000256" key="4">
    <source>
        <dbReference type="ARBA" id="ARBA00022692"/>
    </source>
</evidence>
<dbReference type="STRING" id="1147123.SAMN05443428_1286"/>
<dbReference type="InterPro" id="IPR050539">
    <property type="entry name" value="ThrE_Dicarb/AminoAcid_Exp"/>
</dbReference>
<dbReference type="AlphaFoldDB" id="A0A1T4Y8S7"/>
<reference evidence="11" key="1">
    <citation type="submission" date="2017-02" db="EMBL/GenBank/DDBJ databases">
        <authorList>
            <person name="Varghese N."/>
            <person name="Submissions S."/>
        </authorList>
    </citation>
    <scope>NUCLEOTIDE SEQUENCE [LARGE SCALE GENOMIC DNA]</scope>
    <source>
        <strain evidence="11">USBA 833</strain>
    </source>
</reference>